<dbReference type="Pfam" id="PF02687">
    <property type="entry name" value="FtsX"/>
    <property type="match status" value="1"/>
</dbReference>
<feature type="transmembrane region" description="Helical" evidence="7">
    <location>
        <begin position="21"/>
        <end position="39"/>
    </location>
</feature>
<proteinExistence type="inferred from homology"/>
<gene>
    <name evidence="9" type="ordered locus">Ksed_09490</name>
</gene>
<dbReference type="GO" id="GO:0005886">
    <property type="term" value="C:plasma membrane"/>
    <property type="evidence" value="ECO:0007669"/>
    <property type="project" value="UniProtKB-SubCell"/>
</dbReference>
<reference evidence="9 10" key="1">
    <citation type="journal article" date="2009" name="Stand. Genomic Sci.">
        <title>Complete genome sequence of Kytococcus sedentarius type strain (541).</title>
        <authorList>
            <person name="Sims D."/>
            <person name="Brettin T."/>
            <person name="Detter J.C."/>
            <person name="Han C."/>
            <person name="Lapidus A."/>
            <person name="Copeland A."/>
            <person name="Glavina Del Rio T."/>
            <person name="Nolan M."/>
            <person name="Chen F."/>
            <person name="Lucas S."/>
            <person name="Tice H."/>
            <person name="Cheng J.F."/>
            <person name="Bruce D."/>
            <person name="Goodwin L."/>
            <person name="Pitluck S."/>
            <person name="Ovchinnikova G."/>
            <person name="Pati A."/>
            <person name="Ivanova N."/>
            <person name="Mavrommatis K."/>
            <person name="Chen A."/>
            <person name="Palaniappan K."/>
            <person name="D'haeseleer P."/>
            <person name="Chain P."/>
            <person name="Bristow J."/>
            <person name="Eisen J.A."/>
            <person name="Markowitz V."/>
            <person name="Hugenholtz P."/>
            <person name="Schneider S."/>
            <person name="Goker M."/>
            <person name="Pukall R."/>
            <person name="Kyrpides N.C."/>
            <person name="Klenk H.P."/>
        </authorList>
    </citation>
    <scope>NUCLEOTIDE SEQUENCE [LARGE SCALE GENOMIC DNA]</scope>
    <source>
        <strain evidence="10">ATCC 14392 / DSM 20547 / JCM 11482 / CCUG 33030 / NBRC 15357 / NCTC 11040 / CCM 314 / 541</strain>
    </source>
</reference>
<protein>
    <submittedName>
        <fullName evidence="9">ABC-type transport system, involved in lipoprotein release, permease component</fullName>
    </submittedName>
</protein>
<dbReference type="AlphaFoldDB" id="C7NFZ5"/>
<dbReference type="InterPro" id="IPR050250">
    <property type="entry name" value="Macrolide_Exporter_MacB"/>
</dbReference>
<dbReference type="PANTHER" id="PTHR30572:SF4">
    <property type="entry name" value="ABC TRANSPORTER PERMEASE YTRF"/>
    <property type="match status" value="1"/>
</dbReference>
<evidence type="ECO:0000256" key="7">
    <source>
        <dbReference type="SAM" id="Phobius"/>
    </source>
</evidence>
<dbReference type="EMBL" id="CP001686">
    <property type="protein sequence ID" value="ACV05995.1"/>
    <property type="molecule type" value="Genomic_DNA"/>
</dbReference>
<evidence type="ECO:0000256" key="3">
    <source>
        <dbReference type="ARBA" id="ARBA00022692"/>
    </source>
</evidence>
<dbReference type="HOGENOM" id="CLU_760338_0_0_11"/>
<dbReference type="KEGG" id="kse:Ksed_09490"/>
<keyword evidence="2" id="KW-1003">Cell membrane</keyword>
<dbReference type="InterPro" id="IPR003838">
    <property type="entry name" value="ABC3_permease_C"/>
</dbReference>
<evidence type="ECO:0000256" key="5">
    <source>
        <dbReference type="ARBA" id="ARBA00023136"/>
    </source>
</evidence>
<dbReference type="Proteomes" id="UP000006666">
    <property type="component" value="Chromosome"/>
</dbReference>
<keyword evidence="3 7" id="KW-0812">Transmembrane</keyword>
<evidence type="ECO:0000313" key="10">
    <source>
        <dbReference type="Proteomes" id="UP000006666"/>
    </source>
</evidence>
<sequence>MIRLVVREALASVRSQPVLSAVTVVMVLGMVLAVMLTTGRTVGAEQRVLSTIDSEGTRTIVVRAEAEAGLTSSAIDRMSGIEGIEWLGGFSAAVDATNSAVPEGKTTPVRSLYGGDLERLGVPPASPIPGGLAWASPQALQDLGMPDASGGVTATSGTSYGVAGELDVPDFLEELEPLVIVPQPDARGDERLSTIVVIARTPELVPAVGDAVMSVAAADDPSKLSLQTSENLAALRSLVGGQLGSFSRGLVLALLAVTGGLLAVLLFSLVMMRRKDFGRRRALGASRGLIVGLILAQTAVLAGVGLMLGVDVSVAVLLATADPLPGVSFTLALCVLTLATALLSAILPAVVASRREPIRELRVP</sequence>
<evidence type="ECO:0000259" key="8">
    <source>
        <dbReference type="Pfam" id="PF02687"/>
    </source>
</evidence>
<evidence type="ECO:0000256" key="6">
    <source>
        <dbReference type="ARBA" id="ARBA00038076"/>
    </source>
</evidence>
<evidence type="ECO:0000256" key="1">
    <source>
        <dbReference type="ARBA" id="ARBA00004651"/>
    </source>
</evidence>
<evidence type="ECO:0000313" key="9">
    <source>
        <dbReference type="EMBL" id="ACV05995.1"/>
    </source>
</evidence>
<organism evidence="9 10">
    <name type="scientific">Kytococcus sedentarius (strain ATCC 14392 / DSM 20547 / JCM 11482 / CCUG 33030 / NBRC 15357 / NCTC 11040 / CCM 314 / 541)</name>
    <name type="common">Micrococcus sedentarius</name>
    <dbReference type="NCBI Taxonomy" id="478801"/>
    <lineage>
        <taxon>Bacteria</taxon>
        <taxon>Bacillati</taxon>
        <taxon>Actinomycetota</taxon>
        <taxon>Actinomycetes</taxon>
        <taxon>Micrococcales</taxon>
        <taxon>Kytococcaceae</taxon>
        <taxon>Kytococcus</taxon>
    </lineage>
</organism>
<evidence type="ECO:0000256" key="2">
    <source>
        <dbReference type="ARBA" id="ARBA00022475"/>
    </source>
</evidence>
<name>C7NFZ5_KYTSD</name>
<feature type="transmembrane region" description="Helical" evidence="7">
    <location>
        <begin position="329"/>
        <end position="352"/>
    </location>
</feature>
<dbReference type="GO" id="GO:0022857">
    <property type="term" value="F:transmembrane transporter activity"/>
    <property type="evidence" value="ECO:0007669"/>
    <property type="project" value="TreeGrafter"/>
</dbReference>
<feature type="transmembrane region" description="Helical" evidence="7">
    <location>
        <begin position="250"/>
        <end position="269"/>
    </location>
</feature>
<feature type="transmembrane region" description="Helical" evidence="7">
    <location>
        <begin position="289"/>
        <end position="309"/>
    </location>
</feature>
<keyword evidence="5 7" id="KW-0472">Membrane</keyword>
<evidence type="ECO:0000256" key="4">
    <source>
        <dbReference type="ARBA" id="ARBA00022989"/>
    </source>
</evidence>
<dbReference type="eggNOG" id="COG0577">
    <property type="taxonomic scope" value="Bacteria"/>
</dbReference>
<accession>C7NFZ5</accession>
<keyword evidence="4 7" id="KW-1133">Transmembrane helix</keyword>
<dbReference type="STRING" id="478801.Ksed_09490"/>
<comment type="subcellular location">
    <subcellularLocation>
        <location evidence="1">Cell membrane</location>
        <topology evidence="1">Multi-pass membrane protein</topology>
    </subcellularLocation>
</comment>
<keyword evidence="9" id="KW-0449">Lipoprotein</keyword>
<feature type="domain" description="ABC3 transporter permease C-terminal" evidence="8">
    <location>
        <begin position="251"/>
        <end position="355"/>
    </location>
</feature>
<keyword evidence="10" id="KW-1185">Reference proteome</keyword>
<dbReference type="PANTHER" id="PTHR30572">
    <property type="entry name" value="MEMBRANE COMPONENT OF TRANSPORTER-RELATED"/>
    <property type="match status" value="1"/>
</dbReference>
<comment type="similarity">
    <text evidence="6">Belongs to the ABC-4 integral membrane protein family.</text>
</comment>